<sequence length="206" mass="22466">MCLCHGCCLQRLLFACATPDSRWPGAHGRLASEHGVDASRPTSMAALMGETKGLSCYLIAGSLLVSGSSTSGRYSCNPNGYGYGFPQRHRGHRRQGHPQVAPACASKVLHGSPPPAFASSSGLQVLEHDCLKQVRLMSADVYSLDCRDSRIASANEFQEENSPLQPARYIVMYCSSNLVYWQDSHLLLIRLYVRSLVGKIVQLVLP</sequence>
<name>A0A9W7X948_9POAL</name>
<organism evidence="1 2">
    <name type="scientific">Paspalum vaginatum</name>
    <name type="common">seashore paspalum</name>
    <dbReference type="NCBI Taxonomy" id="158149"/>
    <lineage>
        <taxon>Eukaryota</taxon>
        <taxon>Viridiplantae</taxon>
        <taxon>Streptophyta</taxon>
        <taxon>Embryophyta</taxon>
        <taxon>Tracheophyta</taxon>
        <taxon>Spermatophyta</taxon>
        <taxon>Magnoliopsida</taxon>
        <taxon>Liliopsida</taxon>
        <taxon>Poales</taxon>
        <taxon>Poaceae</taxon>
        <taxon>PACMAD clade</taxon>
        <taxon>Panicoideae</taxon>
        <taxon>Andropogonodae</taxon>
        <taxon>Paspaleae</taxon>
        <taxon>Paspalinae</taxon>
        <taxon>Paspalum</taxon>
    </lineage>
</organism>
<dbReference type="AlphaFoldDB" id="A0A9W7X948"/>
<evidence type="ECO:0000313" key="2">
    <source>
        <dbReference type="Proteomes" id="UP001164776"/>
    </source>
</evidence>
<proteinExistence type="predicted"/>
<keyword evidence="2" id="KW-1185">Reference proteome</keyword>
<reference evidence="1 2" key="1">
    <citation type="submission" date="2022-10" db="EMBL/GenBank/DDBJ databases">
        <title>WGS assembly of Paspalum vaginatum 540-79.</title>
        <authorList>
            <person name="Sun G."/>
            <person name="Wase N."/>
            <person name="Shu S."/>
            <person name="Jenkins J."/>
            <person name="Zhou B."/>
            <person name="Torres-Rodriguez J."/>
            <person name="Chen C."/>
            <person name="Sandor L."/>
            <person name="Plott C."/>
            <person name="Yoshinga Y."/>
            <person name="Daum C."/>
            <person name="Qi P."/>
            <person name="Barry K."/>
            <person name="Lipzen A."/>
            <person name="Berry L."/>
            <person name="Pedersen C."/>
            <person name="Gottilla T."/>
            <person name="Foltz A."/>
            <person name="Yu H."/>
            <person name="O'Malley R."/>
            <person name="Zhang C."/>
            <person name="Devos K."/>
            <person name="Sigmon B."/>
            <person name="Yu B."/>
            <person name="Obata T."/>
            <person name="Schmutz J."/>
            <person name="Schnable J."/>
        </authorList>
    </citation>
    <scope>NUCLEOTIDE SEQUENCE [LARGE SCALE GENOMIC DNA]</scope>
    <source>
        <strain evidence="2">cv. 540-79</strain>
    </source>
</reference>
<dbReference type="Proteomes" id="UP001164776">
    <property type="component" value="Unassembled WGS sequence"/>
</dbReference>
<dbReference type="EMBL" id="MU630165">
    <property type="protein sequence ID" value="KAJ1254302.1"/>
    <property type="molecule type" value="Genomic_DNA"/>
</dbReference>
<gene>
    <name evidence="1" type="ORF">BS78_K090800</name>
</gene>
<accession>A0A9W7X948</accession>
<evidence type="ECO:0000313" key="1">
    <source>
        <dbReference type="EMBL" id="KAJ1254302.1"/>
    </source>
</evidence>
<comment type="caution">
    <text evidence="1">The sequence shown here is derived from an EMBL/GenBank/DDBJ whole genome shotgun (WGS) entry which is preliminary data.</text>
</comment>
<protein>
    <submittedName>
        <fullName evidence="1">Uncharacterized protein</fullName>
    </submittedName>
</protein>